<dbReference type="InterPro" id="IPR012292">
    <property type="entry name" value="Globin/Proto"/>
</dbReference>
<name>A0A212RAF5_RHOAC</name>
<keyword evidence="2" id="KW-1185">Reference proteome</keyword>
<protein>
    <submittedName>
        <fullName evidence="1">Truncated hemoglobin YjbI</fullName>
    </submittedName>
</protein>
<dbReference type="AlphaFoldDB" id="A0A212RAF5"/>
<dbReference type="EMBL" id="FYDG01000003">
    <property type="protein sequence ID" value="SNB69154.1"/>
    <property type="molecule type" value="Genomic_DNA"/>
</dbReference>
<evidence type="ECO:0000313" key="1">
    <source>
        <dbReference type="EMBL" id="SNB69154.1"/>
    </source>
</evidence>
<gene>
    <name evidence="1" type="ORF">SAMN06265338_103173</name>
</gene>
<sequence>MAQAEAQGQSGLPASGDGGVRFGGFAFADPPQGPGLFALTRRVGDRLFPVLIGESDDVAATLDALRTEEPALARGLADGAHFMTRDNARMRRHILRDLVGKYNPPLNVEGRTARAAPEIAALVPDRAEGDFPEAVSEDIEVSEADLDRLVRVFYRRAREDSVIGPVFDSHVSDWENHLDLVQNFWSRAFLRTERYKGAPFAPHLGLNLKPAHFDRWVALFKETAAAELKPAAARAAIARAEHMSAAFQAGLYPLGHPERAR</sequence>
<dbReference type="RefSeq" id="WP_244593149.1">
    <property type="nucleotide sequence ID" value="NZ_FYDG01000003.1"/>
</dbReference>
<proteinExistence type="predicted"/>
<dbReference type="Proteomes" id="UP000198418">
    <property type="component" value="Unassembled WGS sequence"/>
</dbReference>
<dbReference type="Gene3D" id="1.10.490.10">
    <property type="entry name" value="Globins"/>
    <property type="match status" value="1"/>
</dbReference>
<dbReference type="InterPro" id="IPR009050">
    <property type="entry name" value="Globin-like_sf"/>
</dbReference>
<accession>A0A212RAF5</accession>
<dbReference type="GO" id="GO:0020037">
    <property type="term" value="F:heme binding"/>
    <property type="evidence" value="ECO:0007669"/>
    <property type="project" value="InterPro"/>
</dbReference>
<evidence type="ECO:0000313" key="2">
    <source>
        <dbReference type="Proteomes" id="UP000198418"/>
    </source>
</evidence>
<organism evidence="1 2">
    <name type="scientific">Rhodoblastus acidophilus</name>
    <name type="common">Rhodopseudomonas acidophila</name>
    <dbReference type="NCBI Taxonomy" id="1074"/>
    <lineage>
        <taxon>Bacteria</taxon>
        <taxon>Pseudomonadati</taxon>
        <taxon>Pseudomonadota</taxon>
        <taxon>Alphaproteobacteria</taxon>
        <taxon>Hyphomicrobiales</taxon>
        <taxon>Rhodoblastaceae</taxon>
        <taxon>Rhodoblastus</taxon>
    </lineage>
</organism>
<dbReference type="GO" id="GO:0019825">
    <property type="term" value="F:oxygen binding"/>
    <property type="evidence" value="ECO:0007669"/>
    <property type="project" value="InterPro"/>
</dbReference>
<dbReference type="CDD" id="cd08916">
    <property type="entry name" value="TrHb3_P"/>
    <property type="match status" value="1"/>
</dbReference>
<reference evidence="2" key="1">
    <citation type="submission" date="2017-06" db="EMBL/GenBank/DDBJ databases">
        <authorList>
            <person name="Varghese N."/>
            <person name="Submissions S."/>
        </authorList>
    </citation>
    <scope>NUCLEOTIDE SEQUENCE [LARGE SCALE GENOMIC DNA]</scope>
    <source>
        <strain evidence="2">DSM 137</strain>
    </source>
</reference>
<dbReference type="SUPFAM" id="SSF46458">
    <property type="entry name" value="Globin-like"/>
    <property type="match status" value="1"/>
</dbReference>